<dbReference type="Pfam" id="PF13186">
    <property type="entry name" value="SPASM"/>
    <property type="match status" value="1"/>
</dbReference>
<keyword evidence="3" id="KW-1185">Reference proteome</keyword>
<dbReference type="OrthoDB" id="1073749at2"/>
<dbReference type="InterPro" id="IPR023885">
    <property type="entry name" value="4Fe4S-binding_SPASM_dom"/>
</dbReference>
<dbReference type="InterPro" id="IPR058240">
    <property type="entry name" value="rSAM_sf"/>
</dbReference>
<proteinExistence type="predicted"/>
<dbReference type="AlphaFoldDB" id="A0A023BQ71"/>
<organism evidence="2 3">
    <name type="scientific">Aquimarina atlantica</name>
    <dbReference type="NCBI Taxonomy" id="1317122"/>
    <lineage>
        <taxon>Bacteria</taxon>
        <taxon>Pseudomonadati</taxon>
        <taxon>Bacteroidota</taxon>
        <taxon>Flavobacteriia</taxon>
        <taxon>Flavobacteriales</taxon>
        <taxon>Flavobacteriaceae</taxon>
        <taxon>Aquimarina</taxon>
    </lineage>
</organism>
<reference evidence="2 3" key="1">
    <citation type="submission" date="2014-04" db="EMBL/GenBank/DDBJ databases">
        <title>Aquimarina sp. 22II-S11-z7 Genome Sequencing.</title>
        <authorList>
            <person name="Lai Q."/>
        </authorList>
    </citation>
    <scope>NUCLEOTIDE SEQUENCE [LARGE SCALE GENOMIC DNA]</scope>
    <source>
        <strain evidence="2 3">22II-S11-z7</strain>
    </source>
</reference>
<dbReference type="InterPro" id="IPR013785">
    <property type="entry name" value="Aldolase_TIM"/>
</dbReference>
<dbReference type="Gene3D" id="3.20.20.70">
    <property type="entry name" value="Aldolase class I"/>
    <property type="match status" value="1"/>
</dbReference>
<feature type="domain" description="4Fe4S-binding SPASM" evidence="1">
    <location>
        <begin position="247"/>
        <end position="304"/>
    </location>
</feature>
<accession>A0A023BQ71</accession>
<dbReference type="NCBIfam" id="TIGR04085">
    <property type="entry name" value="rSAM_more_4Fe4S"/>
    <property type="match status" value="1"/>
</dbReference>
<dbReference type="STRING" id="1317122.ATO12_24680"/>
<comment type="caution">
    <text evidence="2">The sequence shown here is derived from an EMBL/GenBank/DDBJ whole genome shotgun (WGS) entry which is preliminary data.</text>
</comment>
<protein>
    <recommendedName>
        <fullName evidence="1">4Fe4S-binding SPASM domain-containing protein</fullName>
    </recommendedName>
</protein>
<dbReference type="eggNOG" id="COG0641">
    <property type="taxonomic scope" value="Bacteria"/>
</dbReference>
<dbReference type="RefSeq" id="WP_034245646.1">
    <property type="nucleotide sequence ID" value="NZ_AQRA01000009.1"/>
</dbReference>
<dbReference type="InterPro" id="IPR026497">
    <property type="entry name" value="GRASP-with-SPASM"/>
</dbReference>
<dbReference type="EMBL" id="AQRA01000009">
    <property type="protein sequence ID" value="EZH72136.1"/>
    <property type="molecule type" value="Genomic_DNA"/>
</dbReference>
<dbReference type="SUPFAM" id="SSF102114">
    <property type="entry name" value="Radical SAM enzymes"/>
    <property type="match status" value="1"/>
</dbReference>
<name>A0A023BQ71_9FLAO</name>
<evidence type="ECO:0000259" key="1">
    <source>
        <dbReference type="Pfam" id="PF13186"/>
    </source>
</evidence>
<evidence type="ECO:0000313" key="3">
    <source>
        <dbReference type="Proteomes" id="UP000023541"/>
    </source>
</evidence>
<dbReference type="NCBIfam" id="TIGR04193">
    <property type="entry name" value="SPASM_w_grasp"/>
    <property type="match status" value="1"/>
</dbReference>
<evidence type="ECO:0000313" key="2">
    <source>
        <dbReference type="EMBL" id="EZH72136.1"/>
    </source>
</evidence>
<gene>
    <name evidence="2" type="ORF">ATO12_24680</name>
</gene>
<sequence length="337" mass="39489">MNLNTDLYINVYSTCKLVKGKKRGTLSDLHRSRIELIPNELIDLVNEFKGKKVSDILKKNYDFKDLKVIEQYFDFLIDKEVIFLSEKILSFISSDETYESPKKLLSAIIDIDTNSTYDVPNAIYKINTIGCDNIQIRLYDCDMDTNTLEHLVSLFKNTSFRHVEILLKYNKASFKSFHEILKYSNRVSMVYFHSYDQKDKVEEIDSITYIYTSEKIVSSDFCGYIMPFYFDVSPITYYIGENYNTCLYKKIAVDVNGNIKNCPSMANDFGKIDSSDLDEILSTPDFKKYWNITKDKISVCKTCEFRKVCTDCRAYLKENELYEKPKHCEYEPDSPNW</sequence>
<dbReference type="Proteomes" id="UP000023541">
    <property type="component" value="Unassembled WGS sequence"/>
</dbReference>